<feature type="region of interest" description="Disordered" evidence="1">
    <location>
        <begin position="88"/>
        <end position="123"/>
    </location>
</feature>
<feature type="compositionally biased region" description="Gly residues" evidence="1">
    <location>
        <begin position="113"/>
        <end position="123"/>
    </location>
</feature>
<organism evidence="2 3">
    <name type="scientific">Arachis hypogaea</name>
    <name type="common">Peanut</name>
    <dbReference type="NCBI Taxonomy" id="3818"/>
    <lineage>
        <taxon>Eukaryota</taxon>
        <taxon>Viridiplantae</taxon>
        <taxon>Streptophyta</taxon>
        <taxon>Embryophyta</taxon>
        <taxon>Tracheophyta</taxon>
        <taxon>Spermatophyta</taxon>
        <taxon>Magnoliopsida</taxon>
        <taxon>eudicotyledons</taxon>
        <taxon>Gunneridae</taxon>
        <taxon>Pentapetalae</taxon>
        <taxon>rosids</taxon>
        <taxon>fabids</taxon>
        <taxon>Fabales</taxon>
        <taxon>Fabaceae</taxon>
        <taxon>Papilionoideae</taxon>
        <taxon>50 kb inversion clade</taxon>
        <taxon>dalbergioids sensu lato</taxon>
        <taxon>Dalbergieae</taxon>
        <taxon>Pterocarpus clade</taxon>
        <taxon>Arachis</taxon>
    </lineage>
</organism>
<reference evidence="2 3" key="1">
    <citation type="submission" date="2019-01" db="EMBL/GenBank/DDBJ databases">
        <title>Sequencing of cultivated peanut Arachis hypogaea provides insights into genome evolution and oil improvement.</title>
        <authorList>
            <person name="Chen X."/>
        </authorList>
    </citation>
    <scope>NUCLEOTIDE SEQUENCE [LARGE SCALE GENOMIC DNA]</scope>
    <source>
        <strain evidence="3">cv. Fuhuasheng</strain>
        <tissue evidence="2">Leaves</tissue>
    </source>
</reference>
<dbReference type="EMBL" id="SDMP01000007">
    <property type="protein sequence ID" value="RYR46780.1"/>
    <property type="molecule type" value="Genomic_DNA"/>
</dbReference>
<protein>
    <submittedName>
        <fullName evidence="2">Uncharacterized protein</fullName>
    </submittedName>
</protein>
<proteinExistence type="predicted"/>
<name>A0A445C772_ARAHY</name>
<keyword evidence="3" id="KW-1185">Reference proteome</keyword>
<evidence type="ECO:0000313" key="2">
    <source>
        <dbReference type="EMBL" id="RYR46780.1"/>
    </source>
</evidence>
<dbReference type="AlphaFoldDB" id="A0A445C772"/>
<accession>A0A445C772</accession>
<evidence type="ECO:0000313" key="3">
    <source>
        <dbReference type="Proteomes" id="UP000289738"/>
    </source>
</evidence>
<sequence>MASTPREDTQSNNVAPTDNEIEVESNINPTLETPQAMDNNASNPEGSTPVEGDNKANVKSAYWEYFDRLKVEGEWKAKCKFCKSVLNANPKNGLNLDLQNFNDDEDAERADRGGAGTRGDGLG</sequence>
<comment type="caution">
    <text evidence="2">The sequence shown here is derived from an EMBL/GenBank/DDBJ whole genome shotgun (WGS) entry which is preliminary data.</text>
</comment>
<gene>
    <name evidence="2" type="ORF">Ahy_A07g032596</name>
</gene>
<feature type="compositionally biased region" description="Polar residues" evidence="1">
    <location>
        <begin position="25"/>
        <end position="46"/>
    </location>
</feature>
<feature type="region of interest" description="Disordered" evidence="1">
    <location>
        <begin position="1"/>
        <end position="55"/>
    </location>
</feature>
<evidence type="ECO:0000256" key="1">
    <source>
        <dbReference type="SAM" id="MobiDB-lite"/>
    </source>
</evidence>
<feature type="compositionally biased region" description="Polar residues" evidence="1">
    <location>
        <begin position="88"/>
        <end position="101"/>
    </location>
</feature>
<dbReference type="Proteomes" id="UP000289738">
    <property type="component" value="Chromosome A07"/>
</dbReference>